<reference evidence="1 2" key="1">
    <citation type="submission" date="2014-03" db="EMBL/GenBank/DDBJ databases">
        <title>Bradyrhizobium valentinum sp. nov., isolated from effective nodules of Lupinus mariae-josephae, a lupine endemic of basic-lime soils in Eastern Spain.</title>
        <authorList>
            <person name="Duran D."/>
            <person name="Rey L."/>
            <person name="Navarro A."/>
            <person name="Busquets A."/>
            <person name="Imperial J."/>
            <person name="Ruiz-Argueso T."/>
        </authorList>
    </citation>
    <scope>NUCLEOTIDE SEQUENCE [LARGE SCALE GENOMIC DNA]</scope>
    <source>
        <strain evidence="1 2">PAC68</strain>
    </source>
</reference>
<dbReference type="AlphaFoldDB" id="A0A0R3KPZ4"/>
<organism evidence="1 2">
    <name type="scientific">Bradyrhizobium jicamae</name>
    <dbReference type="NCBI Taxonomy" id="280332"/>
    <lineage>
        <taxon>Bacteria</taxon>
        <taxon>Pseudomonadati</taxon>
        <taxon>Pseudomonadota</taxon>
        <taxon>Alphaproteobacteria</taxon>
        <taxon>Hyphomicrobiales</taxon>
        <taxon>Nitrobacteraceae</taxon>
        <taxon>Bradyrhizobium</taxon>
    </lineage>
</organism>
<dbReference type="Proteomes" id="UP000050863">
    <property type="component" value="Unassembled WGS sequence"/>
</dbReference>
<dbReference type="STRING" id="280332.CQ12_36405"/>
<dbReference type="OrthoDB" id="7404855at2"/>
<name>A0A0R3KPZ4_9BRAD</name>
<dbReference type="EMBL" id="LLXZ01000190">
    <property type="protein sequence ID" value="KRQ97591.1"/>
    <property type="molecule type" value="Genomic_DNA"/>
</dbReference>
<gene>
    <name evidence="1" type="ORF">CQ12_36405</name>
</gene>
<evidence type="ECO:0000313" key="2">
    <source>
        <dbReference type="Proteomes" id="UP000050863"/>
    </source>
</evidence>
<sequence>MTESATTLKLIPLVPNVALPRVASARTRMSVPPGYGVQEQCLPFTAASALGVIIPSPIRFGFCTLDELPNGCRAFRSPANKPDAAGNYAEPRVFYVFDNPEVRFAGNAYELRGVSGQDSSASVQEPGLSFFDRDDQSGVIKLHLPYIWRTPEMVDTLFLPLLNRAGPGLEVKCGLVETDWYASPVNLALGLPPGPIHVGIGNPVAQAIFIPRALRRPHLESVAEHDQLHLEARNGLADWDKRHAEDRSLYKVLARSAVGRIEREVSSRPDEHR</sequence>
<protein>
    <submittedName>
        <fullName evidence="1">Uncharacterized protein</fullName>
    </submittedName>
</protein>
<evidence type="ECO:0000313" key="1">
    <source>
        <dbReference type="EMBL" id="KRQ97591.1"/>
    </source>
</evidence>
<comment type="caution">
    <text evidence="1">The sequence shown here is derived from an EMBL/GenBank/DDBJ whole genome shotgun (WGS) entry which is preliminary data.</text>
</comment>
<keyword evidence="2" id="KW-1185">Reference proteome</keyword>
<accession>A0A0R3KPZ4</accession>
<dbReference type="RefSeq" id="WP_057839282.1">
    <property type="nucleotide sequence ID" value="NZ_LLXZ01000190.1"/>
</dbReference>
<proteinExistence type="predicted"/>